<dbReference type="OrthoDB" id="1939715at2759"/>
<feature type="compositionally biased region" description="Acidic residues" evidence="3">
    <location>
        <begin position="937"/>
        <end position="947"/>
    </location>
</feature>
<feature type="compositionally biased region" description="Basic and acidic residues" evidence="3">
    <location>
        <begin position="1300"/>
        <end position="1310"/>
    </location>
</feature>
<feature type="region of interest" description="Disordered" evidence="3">
    <location>
        <begin position="486"/>
        <end position="512"/>
    </location>
</feature>
<evidence type="ECO:0000256" key="1">
    <source>
        <dbReference type="ARBA" id="ARBA00022553"/>
    </source>
</evidence>
<feature type="compositionally biased region" description="Basic and acidic residues" evidence="3">
    <location>
        <begin position="869"/>
        <end position="903"/>
    </location>
</feature>
<feature type="region of interest" description="Disordered" evidence="3">
    <location>
        <begin position="228"/>
        <end position="248"/>
    </location>
</feature>
<feature type="compositionally biased region" description="Polar residues" evidence="3">
    <location>
        <begin position="1742"/>
        <end position="1752"/>
    </location>
</feature>
<feature type="compositionally biased region" description="Basic and acidic residues" evidence="3">
    <location>
        <begin position="367"/>
        <end position="378"/>
    </location>
</feature>
<dbReference type="GO" id="GO:0030154">
    <property type="term" value="P:cell differentiation"/>
    <property type="evidence" value="ECO:0007669"/>
    <property type="project" value="TreeGrafter"/>
</dbReference>
<evidence type="ECO:0000313" key="5">
    <source>
        <dbReference type="EMBL" id="RMB93403.1"/>
    </source>
</evidence>
<dbReference type="EMBL" id="QRBI01000209">
    <property type="protein sequence ID" value="RMB93403.1"/>
    <property type="molecule type" value="Genomic_DNA"/>
</dbReference>
<feature type="compositionally biased region" description="Basic and acidic residues" evidence="3">
    <location>
        <begin position="488"/>
        <end position="499"/>
    </location>
</feature>
<keyword evidence="6" id="KW-1185">Reference proteome</keyword>
<feature type="region of interest" description="Disordered" evidence="3">
    <location>
        <begin position="788"/>
        <end position="1442"/>
    </location>
</feature>
<feature type="coiled-coil region" evidence="2">
    <location>
        <begin position="440"/>
        <end position="467"/>
    </location>
</feature>
<proteinExistence type="predicted"/>
<feature type="compositionally biased region" description="Polar residues" evidence="3">
    <location>
        <begin position="1503"/>
        <end position="1540"/>
    </location>
</feature>
<reference evidence="5 6" key="1">
    <citation type="submission" date="2018-07" db="EMBL/GenBank/DDBJ databases">
        <title>A high quality draft genome assembly of the barn swallow (H. rustica rustica).</title>
        <authorList>
            <person name="Formenti G."/>
            <person name="Chiara M."/>
            <person name="Poveda L."/>
            <person name="Francoijs K.-J."/>
            <person name="Bonisoli-Alquati A."/>
            <person name="Canova L."/>
            <person name="Gianfranceschi L."/>
            <person name="Horner D.S."/>
            <person name="Saino N."/>
        </authorList>
    </citation>
    <scope>NUCLEOTIDE SEQUENCE [LARGE SCALE GENOMIC DNA]</scope>
    <source>
        <strain evidence="5">Chelidonia</strain>
        <tissue evidence="5">Blood</tissue>
    </source>
</reference>
<evidence type="ECO:0000259" key="4">
    <source>
        <dbReference type="Pfam" id="PF07001"/>
    </source>
</evidence>
<protein>
    <recommendedName>
        <fullName evidence="4">BAT2 N-terminal domain-containing protein</fullName>
    </recommendedName>
</protein>
<feature type="compositionally biased region" description="Low complexity" evidence="3">
    <location>
        <begin position="178"/>
        <end position="192"/>
    </location>
</feature>
<evidence type="ECO:0000256" key="3">
    <source>
        <dbReference type="SAM" id="MobiDB-lite"/>
    </source>
</evidence>
<feature type="compositionally biased region" description="Polar residues" evidence="3">
    <location>
        <begin position="32"/>
        <end position="81"/>
    </location>
</feature>
<gene>
    <name evidence="5" type="ORF">DUI87_30098</name>
</gene>
<name>A0A3M0J3B4_HIRRU</name>
<feature type="compositionally biased region" description="Basic and acidic residues" evidence="3">
    <location>
        <begin position="807"/>
        <end position="825"/>
    </location>
</feature>
<feature type="compositionally biased region" description="Basic and acidic residues" evidence="3">
    <location>
        <begin position="1587"/>
        <end position="1617"/>
    </location>
</feature>
<feature type="compositionally biased region" description="Polar residues" evidence="3">
    <location>
        <begin position="1265"/>
        <end position="1285"/>
    </location>
</feature>
<dbReference type="InterPro" id="IPR009738">
    <property type="entry name" value="BAT2_N"/>
</dbReference>
<feature type="region of interest" description="Disordered" evidence="3">
    <location>
        <begin position="1"/>
        <end position="213"/>
    </location>
</feature>
<feature type="compositionally biased region" description="Low complexity" evidence="3">
    <location>
        <begin position="1560"/>
        <end position="1569"/>
    </location>
</feature>
<feature type="compositionally biased region" description="Basic and acidic residues" evidence="3">
    <location>
        <begin position="123"/>
        <end position="134"/>
    </location>
</feature>
<feature type="region of interest" description="Disordered" evidence="3">
    <location>
        <begin position="1738"/>
        <end position="1767"/>
    </location>
</feature>
<evidence type="ECO:0000313" key="6">
    <source>
        <dbReference type="Proteomes" id="UP000269221"/>
    </source>
</evidence>
<feature type="compositionally biased region" description="Basic and acidic residues" evidence="3">
    <location>
        <begin position="1075"/>
        <end position="1109"/>
    </location>
</feature>
<dbReference type="Pfam" id="PF07001">
    <property type="entry name" value="BAT2_N"/>
    <property type="match status" value="1"/>
</dbReference>
<feature type="compositionally biased region" description="Basic and acidic residues" evidence="3">
    <location>
        <begin position="948"/>
        <end position="962"/>
    </location>
</feature>
<accession>A0A3M0J3B4</accession>
<feature type="compositionally biased region" description="Basic and acidic residues" evidence="3">
    <location>
        <begin position="1420"/>
        <end position="1440"/>
    </location>
</feature>
<dbReference type="Proteomes" id="UP000269221">
    <property type="component" value="Unassembled WGS sequence"/>
</dbReference>
<feature type="compositionally biased region" description="Basic and acidic residues" evidence="3">
    <location>
        <begin position="1221"/>
        <end position="1238"/>
    </location>
</feature>
<feature type="compositionally biased region" description="Basic and acidic residues" evidence="3">
    <location>
        <begin position="1343"/>
        <end position="1352"/>
    </location>
</feature>
<feature type="region of interest" description="Disordered" evidence="3">
    <location>
        <begin position="2012"/>
        <end position="2056"/>
    </location>
</feature>
<dbReference type="PANTHER" id="PTHR14038:SF4">
    <property type="entry name" value="PROTEIN PRRC2B"/>
    <property type="match status" value="1"/>
</dbReference>
<feature type="region of interest" description="Disordered" evidence="3">
    <location>
        <begin position="1503"/>
        <end position="1645"/>
    </location>
</feature>
<dbReference type="STRING" id="333673.A0A3M0J3B4"/>
<feature type="compositionally biased region" description="Basic and acidic residues" evidence="3">
    <location>
        <begin position="1624"/>
        <end position="1639"/>
    </location>
</feature>
<feature type="compositionally biased region" description="Polar residues" evidence="3">
    <location>
        <begin position="841"/>
        <end position="852"/>
    </location>
</feature>
<feature type="region of interest" description="Disordered" evidence="3">
    <location>
        <begin position="630"/>
        <end position="661"/>
    </location>
</feature>
<sequence length="2056" mass="226552">MPPPANLPSLKSENKGNDPNIIIVPKDGTGWANKQDQPDQKSSSVTAAQLQESLPQQGLQKSVSNLQKPTQSISQESTNSVPGGPKSWAQLNGKPAGQEGGSRASSRLLSFSPEEFPTLKAAGEQDKVGKEKGALDPSYGPGPSLRPQNVTSWREGGGRNVTSATSLTASPAELGSKTSSTGDGAPSSASASDAKEPSLRPAQPVRKGASQFMGNVYQPPTYHDMLPAFMCPQQPSETPASLDRGSFPVPQLRLEPRVPFRQFQMNDQDGKENRLSLSRPTRPLRQQMERVPRPTIINAENLKGLDELDNDADDGWAGIHDEVDYSEKLKFSEDEEEEETLKDGRQKWNSWDPRRQRQLSLSSADSADVKHTLEEGKNWNDSVGLSRPVRKAQDSQQPPRKVNGWSSASEYQKPALGSVLRQQSLEDKEEKVPVRQKFVHSEISEAVERARRRREEEERRAREERLAACAAKLKQLDQKCKLAQKSVETQKHTENEDVRPPSTEKNTTQENGHAFRKGIEPVMDGMCFPLADQYVSVIPGTTAMCNGPSCSLQEQLYKMQHWQQQVYPPPSHSHPQRTFYPPHPQMLGFDPRWMMMPSYMDPRMAQSRTPVDFYPSALHPSGIMKPMIQQDSIGGGSCRSEDQNCQAGQAERKTAPLDPVPVWGQDSYTSLQSKGYSLSHQKQADNMSMEGLHARNESYSASGRPEGLSTQRDLFEERGEEYLNAFDKKAQPDFDSCLSPQRIGQDLLFQHQESVQEACPAGSRHVNLRCSPLEPDFIQAEKKPEYNGWDISHHQKPAETAAEAAEEAPRDEQSFSADPWKKEGASTKQTTEETAEWAPESRNSGGQHQEQMGRTRRSGPIKKPVLKALKVEEKEKEMEKVKLEGEDSSRQLKEKAAVQKVENESDDSAALLNSTRYLLDDKGSSQTSLAREAEKSQEEEEEEEEEEKPERTWENKLSRESNDLPPTKRNNWIFIDEEQAFGGRGQGRGRGRGFREFTFRGRGTVVSSRGVYNSNNNQRSSRGRGLREFNQPEDFPRGKPRRRIASETHSEGSEYEELPKRRRQRGSENSNEGSVLDREDSDLKKGDFKESWRSNKIYSDDHNGLDPKRAPRAFGRSLPPRLSNSGYGRRGFMGKEPTQWQGRSGGGGWQEYSHTSPSDTFGSRQQSDRDYIQDSYKHTDSFSSRVFDESHLDDKRHFFQEDYSADQENIENRPFRRRRPPRQDKPPRFRRLRQERESVGQWNPEEGGPNLLPSQWPGRPKLSTAEKSSISGRRSPELSYQNSSDHANEEWETASESSDFSERRERRDGVPESESQLEGGLGTGSLGEKRELAKRSFSSQRPLVDRQSRKAEPAGFAEPSVRTGVGAASRYESQQNGTLIKSKRSPEEGGGLGNTSSGSNHSIYSLDRASHVNSESAEGPGKKPEKEHKSTAQRASEKGEALSQFELSYGSTIIDNRVSNAAEENEAPAKARVLQSRIPPRFAKKQNSLCLEQSDVTVSGNSLGTEIWESNSPALSVQSPGSDSWSKPVNAFNGTESSTEGFKGSQGDSGIDLSAESRESSATSSQRSSPYGTLKPEEMNGAGLVDPKPDCQKEQVQKQTDKKDSDQGSGQNKEHKPGPIGNERSLKNRKGSEGTERLEGNIPPVNGVEIHVDSVLPVPPIEFGVNPKDSDFSLPPGSASGTAANPVTKLQDALASNAGLTQSIPILRRDHHLQRCIGLNPMSFPTADLTLKMESARKAWENSPSLPEQNSPGGAGSGIQPPSSVGASNGVSYSSFGGVSMPPMPVASVAPSASIPGNHIPPLYLDGHVFASQPRLVPQTIPQQQSYQQAAAAQQIPISLHTSLQAQAQLGLRGGLPVSQSQEMYSSIQPFRSQVYMHPSLSQPSTMVLTGGTALKPPYSAFPGMQPLEVVKTQSGSPYQPMNGSQALVYEGQINQAGMGASQMMDSQLTQLTMPVPGSQLPLPRYGSGQQPLLLPQSIQLPQGQNLPVGAPRRILPPGSQPSVLAASREAKQRVDDNKANLGAVKLQETASTNQMKPVRTGAIKPQAVKVEESKA</sequence>
<feature type="compositionally biased region" description="Basic and acidic residues" evidence="3">
    <location>
        <begin position="1166"/>
        <end position="1200"/>
    </location>
</feature>
<dbReference type="PANTHER" id="PTHR14038">
    <property type="entry name" value="BAT2 HLA-B-ASSOCIATED TRANSCRIPT 2"/>
    <property type="match status" value="1"/>
</dbReference>
<organism evidence="5 6">
    <name type="scientific">Hirundo rustica rustica</name>
    <dbReference type="NCBI Taxonomy" id="333673"/>
    <lineage>
        <taxon>Eukaryota</taxon>
        <taxon>Metazoa</taxon>
        <taxon>Chordata</taxon>
        <taxon>Craniata</taxon>
        <taxon>Vertebrata</taxon>
        <taxon>Euteleostomi</taxon>
        <taxon>Archelosauria</taxon>
        <taxon>Archosauria</taxon>
        <taxon>Dinosauria</taxon>
        <taxon>Saurischia</taxon>
        <taxon>Theropoda</taxon>
        <taxon>Coelurosauria</taxon>
        <taxon>Aves</taxon>
        <taxon>Neognathae</taxon>
        <taxon>Neoaves</taxon>
        <taxon>Telluraves</taxon>
        <taxon>Australaves</taxon>
        <taxon>Passeriformes</taxon>
        <taxon>Sylvioidea</taxon>
        <taxon>Hirundinidae</taxon>
        <taxon>Hirundo</taxon>
    </lineage>
</organism>
<evidence type="ECO:0000256" key="2">
    <source>
        <dbReference type="SAM" id="Coils"/>
    </source>
</evidence>
<keyword evidence="2" id="KW-0175">Coiled coil</keyword>
<feature type="domain" description="BAT2 N-terminal" evidence="4">
    <location>
        <begin position="3"/>
        <end position="133"/>
    </location>
</feature>
<feature type="compositionally biased region" description="Polar residues" evidence="3">
    <location>
        <begin position="160"/>
        <end position="169"/>
    </location>
</feature>
<keyword evidence="1" id="KW-0597">Phosphoprotein</keyword>
<feature type="region of interest" description="Disordered" evidence="3">
    <location>
        <begin position="260"/>
        <end position="295"/>
    </location>
</feature>
<feature type="region of interest" description="Disordered" evidence="3">
    <location>
        <begin position="327"/>
        <end position="436"/>
    </location>
</feature>
<dbReference type="InterPro" id="IPR033184">
    <property type="entry name" value="PRRC2"/>
</dbReference>
<feature type="compositionally biased region" description="Polar residues" evidence="3">
    <location>
        <begin position="394"/>
        <end position="410"/>
    </location>
</feature>
<feature type="compositionally biased region" description="Polar residues" evidence="3">
    <location>
        <begin position="1152"/>
        <end position="1165"/>
    </location>
</feature>
<feature type="compositionally biased region" description="Basic and acidic residues" evidence="3">
    <location>
        <begin position="424"/>
        <end position="436"/>
    </location>
</feature>
<comment type="caution">
    <text evidence="5">The sequence shown here is derived from an EMBL/GenBank/DDBJ whole genome shotgun (WGS) entry which is preliminary data.</text>
</comment>
<feature type="compositionally biased region" description="Basic and acidic residues" evidence="3">
    <location>
        <begin position="788"/>
        <end position="797"/>
    </location>
</feature>
<feature type="compositionally biased region" description="Low complexity" evidence="3">
    <location>
        <begin position="275"/>
        <end position="285"/>
    </location>
</feature>